<dbReference type="EMBL" id="MCFE01000267">
    <property type="protein sequence ID" value="ORX92622.1"/>
    <property type="molecule type" value="Genomic_DNA"/>
</dbReference>
<dbReference type="AlphaFoldDB" id="A0A1Y1Y3K9"/>
<evidence type="ECO:0000256" key="1">
    <source>
        <dbReference type="ARBA" id="ARBA00001917"/>
    </source>
</evidence>
<dbReference type="GO" id="GO:0010181">
    <property type="term" value="F:FMN binding"/>
    <property type="evidence" value="ECO:0007669"/>
    <property type="project" value="InterPro"/>
</dbReference>
<keyword evidence="8" id="KW-1185">Reference proteome</keyword>
<evidence type="ECO:0000313" key="8">
    <source>
        <dbReference type="Proteomes" id="UP000193498"/>
    </source>
</evidence>
<dbReference type="GO" id="GO:0050661">
    <property type="term" value="F:NADP binding"/>
    <property type="evidence" value="ECO:0007669"/>
    <property type="project" value="InterPro"/>
</dbReference>
<evidence type="ECO:0000259" key="6">
    <source>
        <dbReference type="Pfam" id="PF00724"/>
    </source>
</evidence>
<name>A0A1Y1Y3K9_9FUNG</name>
<dbReference type="InParanoid" id="A0A1Y1Y3K9"/>
<evidence type="ECO:0000313" key="7">
    <source>
        <dbReference type="EMBL" id="ORX92622.1"/>
    </source>
</evidence>
<evidence type="ECO:0000256" key="2">
    <source>
        <dbReference type="ARBA" id="ARBA00022630"/>
    </source>
</evidence>
<keyword evidence="4" id="KW-0521">NADP</keyword>
<dbReference type="FunCoup" id="A0A1Y1Y3K9">
    <property type="interactions" value="2"/>
</dbReference>
<proteinExistence type="predicted"/>
<accession>A0A1Y1Y3K9</accession>
<dbReference type="Pfam" id="PF00724">
    <property type="entry name" value="Oxidored_FMN"/>
    <property type="match status" value="1"/>
</dbReference>
<keyword evidence="5" id="KW-0560">Oxidoreductase</keyword>
<organism evidence="7 8">
    <name type="scientific">Basidiobolus meristosporus CBS 931.73</name>
    <dbReference type="NCBI Taxonomy" id="1314790"/>
    <lineage>
        <taxon>Eukaryota</taxon>
        <taxon>Fungi</taxon>
        <taxon>Fungi incertae sedis</taxon>
        <taxon>Zoopagomycota</taxon>
        <taxon>Entomophthoromycotina</taxon>
        <taxon>Basidiobolomycetes</taxon>
        <taxon>Basidiobolales</taxon>
        <taxon>Basidiobolaceae</taxon>
        <taxon>Basidiobolus</taxon>
    </lineage>
</organism>
<dbReference type="InterPro" id="IPR013785">
    <property type="entry name" value="Aldolase_TIM"/>
</dbReference>
<evidence type="ECO:0000256" key="5">
    <source>
        <dbReference type="ARBA" id="ARBA00023002"/>
    </source>
</evidence>
<dbReference type="OrthoDB" id="72788at2759"/>
<sequence>MSASALKETNFIQPQVPQAGTPLETGEKKLPKLFQPLTVKNLELNNRLVVSPMCMYSSDDGFMTDFHLMHLGSFATRGASLVFCEATAVLPNGRITPYCAGLWKDEHIPQMKRIVDFIHSQGSKAGIQLAHAGRKASTMPPFLAGSSLSRESATESDGGWADVWGPSAIEWDKGWIRPREMSIEDIQRTLDAFSEAARRANEAGFDVIEIHGAHGYLIHSFLSSISNRRTDRYGGSLDNRMRFALEVTETVRKAWPAEKPLFFRLSCSDWVQDGWDIIQSVELAKRLAAAGVDLLDASSGGNSPLQKIPAGPGFQVPFAFEIKKQVPDLLTGAVGLITETDQAVEIVEHGKADVLLLARQFLRDPNFVLRAAHELKIPVKWPQQYDRAQFRTPRNPSTKQ</sequence>
<dbReference type="Gene3D" id="3.20.20.70">
    <property type="entry name" value="Aldolase class I"/>
    <property type="match status" value="1"/>
</dbReference>
<keyword evidence="2" id="KW-0285">Flavoprotein</keyword>
<keyword evidence="3" id="KW-0288">FMN</keyword>
<dbReference type="PANTHER" id="PTHR43303">
    <property type="entry name" value="NADPH DEHYDROGENASE C23G7.10C-RELATED"/>
    <property type="match status" value="1"/>
</dbReference>
<feature type="domain" description="NADH:flavin oxidoreductase/NADH oxidase N-terminal" evidence="6">
    <location>
        <begin position="32"/>
        <end position="375"/>
    </location>
</feature>
<dbReference type="InterPro" id="IPR044152">
    <property type="entry name" value="YqjM-like"/>
</dbReference>
<dbReference type="SUPFAM" id="SSF51395">
    <property type="entry name" value="FMN-linked oxidoreductases"/>
    <property type="match status" value="1"/>
</dbReference>
<dbReference type="Proteomes" id="UP000193498">
    <property type="component" value="Unassembled WGS sequence"/>
</dbReference>
<dbReference type="CDD" id="cd02932">
    <property type="entry name" value="OYE_YqiM_FMN"/>
    <property type="match status" value="1"/>
</dbReference>
<dbReference type="GO" id="GO:0003959">
    <property type="term" value="F:NADPH dehydrogenase activity"/>
    <property type="evidence" value="ECO:0007669"/>
    <property type="project" value="InterPro"/>
</dbReference>
<evidence type="ECO:0000256" key="4">
    <source>
        <dbReference type="ARBA" id="ARBA00022857"/>
    </source>
</evidence>
<dbReference type="InterPro" id="IPR001155">
    <property type="entry name" value="OxRdtase_FMN_N"/>
</dbReference>
<reference evidence="7 8" key="1">
    <citation type="submission" date="2016-07" db="EMBL/GenBank/DDBJ databases">
        <title>Pervasive Adenine N6-methylation of Active Genes in Fungi.</title>
        <authorList>
            <consortium name="DOE Joint Genome Institute"/>
            <person name="Mondo S.J."/>
            <person name="Dannebaum R.O."/>
            <person name="Kuo R.C."/>
            <person name="Labutti K."/>
            <person name="Haridas S."/>
            <person name="Kuo A."/>
            <person name="Salamov A."/>
            <person name="Ahrendt S.R."/>
            <person name="Lipzen A."/>
            <person name="Sullivan W."/>
            <person name="Andreopoulos W.B."/>
            <person name="Clum A."/>
            <person name="Lindquist E."/>
            <person name="Daum C."/>
            <person name="Ramamoorthy G.K."/>
            <person name="Gryganskyi A."/>
            <person name="Culley D."/>
            <person name="Magnuson J.K."/>
            <person name="James T.Y."/>
            <person name="O'Malley M.A."/>
            <person name="Stajich J.E."/>
            <person name="Spatafora J.W."/>
            <person name="Visel A."/>
            <person name="Grigoriev I.V."/>
        </authorList>
    </citation>
    <scope>NUCLEOTIDE SEQUENCE [LARGE SCALE GENOMIC DNA]</scope>
    <source>
        <strain evidence="7 8">CBS 931.73</strain>
    </source>
</reference>
<protein>
    <submittedName>
        <fullName evidence="7">NADH:flavin oxidoreductase/NADH oxidase</fullName>
    </submittedName>
</protein>
<evidence type="ECO:0000256" key="3">
    <source>
        <dbReference type="ARBA" id="ARBA00022643"/>
    </source>
</evidence>
<dbReference type="STRING" id="1314790.A0A1Y1Y3K9"/>
<dbReference type="PANTHER" id="PTHR43303:SF4">
    <property type="entry name" value="NADPH DEHYDROGENASE C23G7.10C-RELATED"/>
    <property type="match status" value="1"/>
</dbReference>
<gene>
    <name evidence="7" type="ORF">K493DRAFT_225223</name>
</gene>
<comment type="caution">
    <text evidence="7">The sequence shown here is derived from an EMBL/GenBank/DDBJ whole genome shotgun (WGS) entry which is preliminary data.</text>
</comment>
<comment type="cofactor">
    <cofactor evidence="1">
        <name>FMN</name>
        <dbReference type="ChEBI" id="CHEBI:58210"/>
    </cofactor>
</comment>